<feature type="compositionally biased region" description="Basic and acidic residues" evidence="1">
    <location>
        <begin position="39"/>
        <end position="95"/>
    </location>
</feature>
<keyword evidence="3" id="KW-1185">Reference proteome</keyword>
<dbReference type="AlphaFoldDB" id="W9SES7"/>
<evidence type="ECO:0000256" key="1">
    <source>
        <dbReference type="SAM" id="MobiDB-lite"/>
    </source>
</evidence>
<gene>
    <name evidence="2" type="ORF">L484_000792</name>
</gene>
<reference evidence="3" key="1">
    <citation type="submission" date="2013-01" db="EMBL/GenBank/DDBJ databases">
        <title>Draft Genome Sequence of a Mulberry Tree, Morus notabilis C.K. Schneid.</title>
        <authorList>
            <person name="He N."/>
            <person name="Zhao S."/>
        </authorList>
    </citation>
    <scope>NUCLEOTIDE SEQUENCE</scope>
</reference>
<feature type="region of interest" description="Disordered" evidence="1">
    <location>
        <begin position="37"/>
        <end position="104"/>
    </location>
</feature>
<evidence type="ECO:0000313" key="3">
    <source>
        <dbReference type="Proteomes" id="UP000030645"/>
    </source>
</evidence>
<protein>
    <submittedName>
        <fullName evidence="2">Uncharacterized protein</fullName>
    </submittedName>
</protein>
<dbReference type="EMBL" id="KE345376">
    <property type="protein sequence ID" value="EXC03342.1"/>
    <property type="molecule type" value="Genomic_DNA"/>
</dbReference>
<dbReference type="Proteomes" id="UP000030645">
    <property type="component" value="Unassembled WGS sequence"/>
</dbReference>
<evidence type="ECO:0000313" key="2">
    <source>
        <dbReference type="EMBL" id="EXC03342.1"/>
    </source>
</evidence>
<organism evidence="2 3">
    <name type="scientific">Morus notabilis</name>
    <dbReference type="NCBI Taxonomy" id="981085"/>
    <lineage>
        <taxon>Eukaryota</taxon>
        <taxon>Viridiplantae</taxon>
        <taxon>Streptophyta</taxon>
        <taxon>Embryophyta</taxon>
        <taxon>Tracheophyta</taxon>
        <taxon>Spermatophyta</taxon>
        <taxon>Magnoliopsida</taxon>
        <taxon>eudicotyledons</taxon>
        <taxon>Gunneridae</taxon>
        <taxon>Pentapetalae</taxon>
        <taxon>rosids</taxon>
        <taxon>fabids</taxon>
        <taxon>Rosales</taxon>
        <taxon>Moraceae</taxon>
        <taxon>Moreae</taxon>
        <taxon>Morus</taxon>
    </lineage>
</organism>
<name>W9SES7_9ROSA</name>
<accession>W9SES7</accession>
<proteinExistence type="predicted"/>
<sequence length="104" mass="11383">MIQILNQNHPNHTLILDVVVSPPGVGLGEDEAAIAAEIAGKEQTENEETRSEEVENEEIGKEGPRNEEIGNKGTENKETRREGLTDNEETVERSSRSSNITGTD</sequence>